<comment type="subunit">
    <text evidence="3">Consists of at least two heavy chains and a number of intermediate and light chains.</text>
</comment>
<evidence type="ECO:0000256" key="9">
    <source>
        <dbReference type="ARBA" id="ARBA00022840"/>
    </source>
</evidence>
<dbReference type="GO" id="GO:0005858">
    <property type="term" value="C:axonemal dynein complex"/>
    <property type="evidence" value="ECO:0007669"/>
    <property type="project" value="TreeGrafter"/>
</dbReference>
<keyword evidence="9" id="KW-0067">ATP-binding</keyword>
<evidence type="ECO:0000313" key="17">
    <source>
        <dbReference type="EMBL" id="CAI3993609.1"/>
    </source>
</evidence>
<dbReference type="GO" id="GO:0008569">
    <property type="term" value="F:minus-end-directed microtubule motor activity"/>
    <property type="evidence" value="ECO:0007669"/>
    <property type="project" value="InterPro"/>
</dbReference>
<dbReference type="FunFam" id="3.10.490.20:FF:000004">
    <property type="entry name" value="Cytoplasmic dynein heavy chain 2"/>
    <property type="match status" value="1"/>
</dbReference>
<dbReference type="EMBL" id="CAMXCT010001852">
    <property type="protein sequence ID" value="CAI3993609.1"/>
    <property type="molecule type" value="Genomic_DNA"/>
</dbReference>
<dbReference type="InterPro" id="IPR041228">
    <property type="entry name" value="Dynein_C"/>
</dbReference>
<dbReference type="InterPro" id="IPR004273">
    <property type="entry name" value="Dynein_heavy_D6_P-loop"/>
</dbReference>
<evidence type="ECO:0000259" key="16">
    <source>
        <dbReference type="SMART" id="SM00382"/>
    </source>
</evidence>
<evidence type="ECO:0000256" key="14">
    <source>
        <dbReference type="ARBA" id="ARBA00033439"/>
    </source>
</evidence>
<dbReference type="FunFam" id="1.10.287.2620:FF:000001">
    <property type="entry name" value="Cytoplasmic dynein heavy chain 1"/>
    <property type="match status" value="1"/>
</dbReference>
<accession>A0A9P1CL06</accession>
<proteinExistence type="inferred from homology"/>
<evidence type="ECO:0000256" key="1">
    <source>
        <dbReference type="ARBA" id="ARBA00004245"/>
    </source>
</evidence>
<dbReference type="InterPro" id="IPR024317">
    <property type="entry name" value="Dynein_heavy_chain_D4_dom"/>
</dbReference>
<dbReference type="FunFam" id="1.20.140.100:FF:000002">
    <property type="entry name" value="Cytoplasmic dynein heavy chain 1"/>
    <property type="match status" value="1"/>
</dbReference>
<evidence type="ECO:0000256" key="11">
    <source>
        <dbReference type="ARBA" id="ARBA00023054"/>
    </source>
</evidence>
<evidence type="ECO:0000256" key="10">
    <source>
        <dbReference type="ARBA" id="ARBA00023017"/>
    </source>
</evidence>
<evidence type="ECO:0000256" key="2">
    <source>
        <dbReference type="ARBA" id="ARBA00008887"/>
    </source>
</evidence>
<dbReference type="GO" id="GO:0045505">
    <property type="term" value="F:dynein intermediate chain binding"/>
    <property type="evidence" value="ECO:0007669"/>
    <property type="project" value="InterPro"/>
</dbReference>
<dbReference type="Pfam" id="PF03028">
    <property type="entry name" value="Dynein_heavy"/>
    <property type="match status" value="1"/>
</dbReference>
<dbReference type="InterPro" id="IPR041658">
    <property type="entry name" value="AAA_lid_11"/>
</dbReference>
<feature type="coiled-coil region" evidence="15">
    <location>
        <begin position="1239"/>
        <end position="1266"/>
    </location>
</feature>
<dbReference type="InterPro" id="IPR042222">
    <property type="entry name" value="Dynein_2_N"/>
</dbReference>
<dbReference type="Pfam" id="PF18198">
    <property type="entry name" value="AAA_lid_11"/>
    <property type="match status" value="1"/>
</dbReference>
<dbReference type="Gene3D" id="1.10.8.720">
    <property type="entry name" value="Region D6 of dynein motor"/>
    <property type="match status" value="1"/>
</dbReference>
<dbReference type="SMART" id="SM00382">
    <property type="entry name" value="AAA"/>
    <property type="match status" value="3"/>
</dbReference>
<dbReference type="FunFam" id="1.10.8.720:FF:000003">
    <property type="entry name" value="Cytoplasmic dynein heavy chain 2"/>
    <property type="match status" value="1"/>
</dbReference>
<dbReference type="EMBL" id="CAMXCT030001852">
    <property type="protein sequence ID" value="CAL4780921.1"/>
    <property type="molecule type" value="Genomic_DNA"/>
</dbReference>
<evidence type="ECO:0000256" key="7">
    <source>
        <dbReference type="ARBA" id="ARBA00022737"/>
    </source>
</evidence>
<keyword evidence="6" id="KW-0493">Microtubule</keyword>
<dbReference type="Gene3D" id="1.10.287.2620">
    <property type="match status" value="1"/>
</dbReference>
<dbReference type="FunFam" id="1.20.58.1120:FF:000013">
    <property type="entry name" value="Dynein heavy chain-like protein"/>
    <property type="match status" value="1"/>
</dbReference>
<dbReference type="Proteomes" id="UP001152797">
    <property type="component" value="Unassembled WGS sequence"/>
</dbReference>
<evidence type="ECO:0000256" key="15">
    <source>
        <dbReference type="SAM" id="Coils"/>
    </source>
</evidence>
<dbReference type="InterPro" id="IPR042219">
    <property type="entry name" value="AAA_lid_11_sf"/>
</dbReference>
<dbReference type="Gene3D" id="3.40.50.300">
    <property type="entry name" value="P-loop containing nucleotide triphosphate hydrolases"/>
    <property type="match status" value="4"/>
</dbReference>
<dbReference type="InterPro" id="IPR043157">
    <property type="entry name" value="Dynein_AAA1S"/>
</dbReference>
<dbReference type="FunFam" id="3.40.50.300:FF:000071">
    <property type="entry name" value="Cytoplasmic dynein heavy chain 1"/>
    <property type="match status" value="1"/>
</dbReference>
<dbReference type="GO" id="GO:0007018">
    <property type="term" value="P:microtubule-based movement"/>
    <property type="evidence" value="ECO:0007669"/>
    <property type="project" value="InterPro"/>
</dbReference>
<evidence type="ECO:0000256" key="5">
    <source>
        <dbReference type="ARBA" id="ARBA00022490"/>
    </source>
</evidence>
<reference evidence="18" key="2">
    <citation type="submission" date="2024-04" db="EMBL/GenBank/DDBJ databases">
        <authorList>
            <person name="Chen Y."/>
            <person name="Shah S."/>
            <person name="Dougan E. K."/>
            <person name="Thang M."/>
            <person name="Chan C."/>
        </authorList>
    </citation>
    <scope>NUCLEOTIDE SEQUENCE [LARGE SCALE GENOMIC DNA]</scope>
</reference>
<keyword evidence="13" id="KW-0206">Cytoskeleton</keyword>
<dbReference type="InterPro" id="IPR013594">
    <property type="entry name" value="Dynein_heavy_tail"/>
</dbReference>
<dbReference type="Gene3D" id="1.20.140.100">
    <property type="entry name" value="Dynein heavy chain, N-terminal domain 2"/>
    <property type="match status" value="1"/>
</dbReference>
<keyword evidence="7" id="KW-0677">Repeat</keyword>
<dbReference type="GO" id="GO:0051959">
    <property type="term" value="F:dynein light intermediate chain binding"/>
    <property type="evidence" value="ECO:0007669"/>
    <property type="project" value="InterPro"/>
</dbReference>
<comment type="similarity">
    <text evidence="2">Belongs to the dynein heavy chain family.</text>
</comment>
<dbReference type="Gene3D" id="3.20.180.20">
    <property type="entry name" value="Dynein heavy chain, N-terminal domain 2"/>
    <property type="match status" value="1"/>
</dbReference>
<dbReference type="Pfam" id="PF08393">
    <property type="entry name" value="DHC_N2"/>
    <property type="match status" value="1"/>
</dbReference>
<dbReference type="InterPro" id="IPR027417">
    <property type="entry name" value="P-loop_NTPase"/>
</dbReference>
<dbReference type="Gene3D" id="1.10.8.710">
    <property type="match status" value="1"/>
</dbReference>
<dbReference type="GO" id="GO:0005524">
    <property type="term" value="F:ATP binding"/>
    <property type="evidence" value="ECO:0007669"/>
    <property type="project" value="UniProtKB-KW"/>
</dbReference>
<dbReference type="InterPro" id="IPR043160">
    <property type="entry name" value="Dynein_C_barrel"/>
</dbReference>
<organism evidence="17">
    <name type="scientific">Cladocopium goreaui</name>
    <dbReference type="NCBI Taxonomy" id="2562237"/>
    <lineage>
        <taxon>Eukaryota</taxon>
        <taxon>Sar</taxon>
        <taxon>Alveolata</taxon>
        <taxon>Dinophyceae</taxon>
        <taxon>Suessiales</taxon>
        <taxon>Symbiodiniaceae</taxon>
        <taxon>Cladocopium</taxon>
    </lineage>
</organism>
<keyword evidence="5" id="KW-0963">Cytoplasm</keyword>
<dbReference type="InterPro" id="IPR054354">
    <property type="entry name" value="DYNC2H1-like_lid"/>
</dbReference>
<keyword evidence="10" id="KW-0243">Dynein</keyword>
<evidence type="ECO:0000313" key="19">
    <source>
        <dbReference type="Proteomes" id="UP001152797"/>
    </source>
</evidence>
<dbReference type="Pfam" id="PF08385">
    <property type="entry name" value="DHC_N1"/>
    <property type="match status" value="1"/>
</dbReference>
<dbReference type="Pfam" id="PF22597">
    <property type="entry name" value="DYN_lid"/>
    <property type="match status" value="1"/>
</dbReference>
<dbReference type="Pfam" id="PF18199">
    <property type="entry name" value="Dynein_C"/>
    <property type="match status" value="1"/>
</dbReference>
<evidence type="ECO:0000256" key="13">
    <source>
        <dbReference type="ARBA" id="ARBA00023212"/>
    </source>
</evidence>
<dbReference type="PANTHER" id="PTHR46532">
    <property type="entry name" value="MALE FERTILITY FACTOR KL5"/>
    <property type="match status" value="1"/>
</dbReference>
<dbReference type="Gene3D" id="1.10.472.130">
    <property type="match status" value="1"/>
</dbReference>
<evidence type="ECO:0000256" key="12">
    <source>
        <dbReference type="ARBA" id="ARBA00023175"/>
    </source>
</evidence>
<name>A0A9P1CL06_9DINO</name>
<keyword evidence="8" id="KW-0547">Nucleotide-binding</keyword>
<dbReference type="SUPFAM" id="SSF52540">
    <property type="entry name" value="P-loop containing nucleoside triphosphate hydrolases"/>
    <property type="match status" value="4"/>
</dbReference>
<dbReference type="Pfam" id="PF12775">
    <property type="entry name" value="AAA_7"/>
    <property type="match status" value="1"/>
</dbReference>
<keyword evidence="11 15" id="KW-0175">Coiled coil</keyword>
<dbReference type="Pfam" id="PF17852">
    <property type="entry name" value="Dynein_AAA_lid"/>
    <property type="match status" value="1"/>
</dbReference>
<dbReference type="InterPro" id="IPR035699">
    <property type="entry name" value="AAA_6"/>
</dbReference>
<sequence length="3804" mass="433392">MGEHAKINPGPFIEILNNVCPALLGASKDEISKHFASLEMMNKVRHFIGDDQDTTFFIARELIDKDEGKKENEEKDSREHNIITENEVGFCPQACAVAILKRNPSTFRAAYEGTLDEGAVQVAGNFASHLQFITLGAESEWSPFELVHLYLQNSFVPLFTAFAKRTEGANKAVGEDDRDEQKVGVPNVQRKIMDLSMALMQCQHNVEIENISLPIDPQIAEAFEKAKAEGRTLSLEDFKDQMNESTFQNQLQSGVNKWSKEIQRVAKMQRESSTGSTTQEINFWLGMEKVLNDAQQQLQSPEIQLTLNLLKGARRFLATMSFEADTGLKPAIDKVSNYLNLLRDFPINEMLVATTVEQLTQAVRTIFNHMKRIRNAVQYPLWRAFHLVEAVSRDLSERLLKIMSTQRLMQQDADMFSQNMSQCAELFRVWNEELGQFRQLAREQLKKRGNERPIVKINCEHELLQIRIEELQKFRRHHMKLQEIIERVLLDGKETAAKAEVTAAYQLVEQVDVLDVSRRGQQEWESTKKRYDKCIDHAESEITARLRDKLGAAKTATEMFRVFSRFNALFVRPRIRGAIQEYQTSLIQQVKDDVHRLQEKFKGTYEGTQASKLTSIRGIPPTAGLIIWARQLERRLGIYMARVEDVLGKGWEKHVEGSALKQEGDAFAKKMKTTHIFEEWLAETKDSRKFDVSMRIFDIQQGYQTYMLLVNFDEQIITLFKEVRNLQSLGDCRVPYAVKVSSDEAKQNYPFAMTLQEAARTYMQTCAQITPALAPLMASYQQGVQDLIADGLHLKWDDQKIEGYTQKLSESVFQFQQKFTQLESMAEQMNRAIESLDTCDPNAKDANVADSLAARFEKMQKMIDDMNLASFSNMDDWVDGLNKQIEQRLLKLLSAISAQWLHEFKKWPQNGSSLIQEAAVSAAVLELHMQTSQSGIRLVLEPQKEFAMTHWIRHYHDSLGMVCNLPMLQVARFDTLKRASRTASRQLIAQVDPKILQEVYDHVSSTCENMQEYVSSWMQYQSLWEISTSAVHARLGDDLSRWYSMLTEINYFSNRFEAADQDMYFGPIVVDYSKVQSKVKAKYDQWHRELLGAFGEKVSETMNEFFHQVNQGRERLEAVDSSGDLTVVCMAVLKVKTSAEKWEHQFEELQRAQKLLVKQRYQFPEDWMHIEQIEGEWESFEQILARRNRILEHELPKLRSVLVQKDKQLEENITQLYAEWSSQKPVQGSLKPTNAMQVIKDFDERLQMLREQHSQLVQLKKSLQMEVGDVEALAPLQDEMGSLKDVWAEINTVHSRVETLKETLWTAVEPKRIKTALEDLLSNMKQMDRRLQQYEAFDHIQEQLQSHIKLNQVVAELKTDALKERHWKQIVQMLKLAVGFNELTLGHLWDANLEKHQPAIKEILGRAQGEMGLEQFLAEVREKWSNYELELVPYKSKCRLIRSWDDLFNQLDEHLQSIQSMKMSPYFKSFEDEGSTWDDRLNKIRIVFDLWMDVQRRWVYLEGIFGSSADIQQLLPNEFARFKTIDSEFVGLMKKVAAKPKVLDAVAIEGVQKQLDRLSDMLTAVQKALGDYLEKQRSQFARFYFVGDEDLLEMIGNSKDVAAVSRHLAKMFAGLSQLSTDPSSPELVKAMQSREGETVDFIKSVNINEDPSINGWLSKTESSMQASLGEHLNSSMNELGTLFTADGKISEEETMVWVSKFPCQVLLMAILADWCAKVEGALSSGTSDMQVVLERTVEQLSFMAGKVITNVSNAVRQKLAQMITEVVHQRDVSRQLISDKVCSPKDFQWLQLMRMYWNPSEPQILQRLSICMADAVFFYGFEYLGIADKLVQTPLTDRCFLTLTQALHMRLGANPFGPAGTGKTESVKALGNTMGRFVLVFCCDEGFDFQAMGRIFVGLCQVGAWGCFDEFNRLEERILSAVSEQVLTIQTGNKQNKKEIEILGKQVRLNSNVGIFVTMNPGYAGRSNLPDNLKQLFRAMAMTTPNKTLIAQVNLYNQGFISAERLASKAVLACAGSMKREEVTNIGAEKFGQLSEDEVAQNEQKILLRAIFDTLVPKLVAQDKPLMQSLISGVFPGADVGIVDNQILQDELRRLCKLRHLECTENFMLKCMELYQIQRITHGVMLVGTVGTGKSTVWRTLLDAMEKLDNVKGDAYVVDPKAVSKEELYGKLDPTTLEWTDGVFTDILRRILSGHRGENQRRQWIMLDGDVDPEWAENLNSVLDDNKLLTLPNGERLAIPPNVRIMFEVDTLKYATLATVSRCGMVWFANDVVTEEMICMNELKAIKYGNLEKNELNNEGEQSLSKEQATKVKCIEALESCFHPGGLVLSALKLAYEMEHIMTFTMMRALTGLFSMVRKGINMVLEYDETHEEFPLDDNVLRSFMQKYLVFAICWSFGGDMFLNNRMKFCEMLAGHLGDVPAPDGLGGDTTLLDFEVRVEDGQWYHWDKRVPTLDVEPEKVADSSLIISTVDTVRHVAALSSWLEERKPFVLSGPPGSGKTMTLMSTMKSMSQDGSLELASLNFSAGTSPELLLKTFDLYCETVKTPSGLVMRPLQLNRWVVVFCDECNLPAEDKYGTQKVIMFIRQITEHGGFYRPSDKQWVSVERVQFLGACNPPTDPGRHPMSDRFLRHAPVIWVDYPGPDSLRQIYGTFNRAILKLQPQLDRSCADAMTNTMVQFWRDSAGRFTSDQQPHYLYSPRELTRWKTALYECVKGWDGMTQANLIRLLVHEGLRIFVDRLVFEEERQWSEELLDEVVQREFGCGADVLQRPILFSCYLDEQHRYRDETREALRDFVKKQLNVFYEEELDVRLVIFDSVLDHIVRMDRVLRQPLGHLLLVGASGAGKTVLSKFVSWLNGLSVYTLKIGRNYDVLAFEADVRVVMKRAGVKGEKITFIFDESNALGPAFIERMNALLASGEVPGLFEGDEYTALIHECRGANITGVDDAEIFARFTKRVQRNLHIVFTMNPANPDFYNRSNSSPALFNRCVIDWFGDWPQEALLQVAADFTASMQIGDDTFTGDTAGPGEEKDALRHEKLSETIVAFHQQVDQTNADLKKSAQRYNFITPRDFLDFINHFIRLFDEKRDEVLDQQSHIDGGLKKLKETEDQVANLQSGLAEKEKILTAKNKEAELAIPTGWEKPGEGSGEVASLIQKTLILKALRPDRLVFISTALVESVLGKGFLDLPAFNLAEIIAKDSKASSPIMMVSVPGFDPSGKVTELAQVQKKSLQSAAMGSEEGFNVADKAIKAASNAGTWVLLKNVHLAINWLSELEKKLYGMNPQQNFRLFLTMEFNPRIPPNLIRLSRVYVFEPPSGVRASLRRSFAQVLPADRTDRQPVERCRLHFLLAFLHAIVLERLRFFPVGWSKKYEFSDADQMCGRDIIDSWLDSVSSHGQLSNVSPDKIPWDALRSILSESIYGGRVDNEFDHAVLKAFINHLFRAESFERDFPLNMESSAEHSLRSPDGRKREQFLEWIDNLPAKGSPTWVGLPVHAEQMLRINRANHTLQRWLLLQGNTGTLKAEKKKEGEKRRASALINPLADLGAKVHEMLENLPDSLEQLQRSEASLRDPLWRCYDREAGFGKSLLKKVRQDLSLLSAACEGTAKSTNEVRQLIQDLTTDQVPKAWQRFAMAKVTATQYLGDLVKRLEQLRTVVSCSSLQKHRLWYGGLFFPEAFLTASRQAVAQEKKVSLEELNLLVQIGGDAPPHDDAFEMTGLHLEGAAWANGQLVVTDELSVALPLLWLRWVHIDSPEFKQTADYLRVPVYLNTSRSLLITAFSLKTPKDIPNAVWVQRSVAVTIWTKQ</sequence>
<protein>
    <recommendedName>
        <fullName evidence="4">Dynein heavy chain, cytoplasmic</fullName>
    </recommendedName>
    <alternativeName>
        <fullName evidence="14">Dynein heavy chain, cytosolic</fullName>
    </alternativeName>
</protein>
<dbReference type="InterPro" id="IPR026983">
    <property type="entry name" value="DHC"/>
</dbReference>
<dbReference type="FunFam" id="3.40.50.300:FF:001013">
    <property type="entry name" value="Dynein heavy chain, cytoplasmic"/>
    <property type="match status" value="1"/>
</dbReference>
<dbReference type="InterPro" id="IPR013602">
    <property type="entry name" value="Dynein_heavy_linker"/>
</dbReference>
<dbReference type="Gene3D" id="1.20.920.30">
    <property type="match status" value="1"/>
</dbReference>
<dbReference type="Gene3D" id="1.20.1270.280">
    <property type="match status" value="1"/>
</dbReference>
<keyword evidence="19" id="KW-1185">Reference proteome</keyword>
<dbReference type="CDD" id="cd00009">
    <property type="entry name" value="AAA"/>
    <property type="match status" value="1"/>
</dbReference>
<dbReference type="EMBL" id="CAMXCT020001852">
    <property type="protein sequence ID" value="CAL1146984.1"/>
    <property type="molecule type" value="Genomic_DNA"/>
</dbReference>
<dbReference type="Gene3D" id="3.10.490.20">
    <property type="match status" value="1"/>
</dbReference>
<comment type="caution">
    <text evidence="17">The sequence shown here is derived from an EMBL/GenBank/DDBJ whole genome shotgun (WGS) entry which is preliminary data.</text>
</comment>
<dbReference type="InterPro" id="IPR003593">
    <property type="entry name" value="AAA+_ATPase"/>
</dbReference>
<dbReference type="FunFam" id="3.20.180.20:FF:000002">
    <property type="entry name" value="Cytoplasmic dynein heavy chain 1"/>
    <property type="match status" value="1"/>
</dbReference>
<evidence type="ECO:0000256" key="6">
    <source>
        <dbReference type="ARBA" id="ARBA00022701"/>
    </source>
</evidence>
<dbReference type="Pfam" id="PF12774">
    <property type="entry name" value="AAA_6"/>
    <property type="match status" value="1"/>
</dbReference>
<evidence type="ECO:0000256" key="8">
    <source>
        <dbReference type="ARBA" id="ARBA00022741"/>
    </source>
</evidence>
<comment type="subcellular location">
    <subcellularLocation>
        <location evidence="1">Cytoplasm</location>
        <location evidence="1">Cytoskeleton</location>
    </subcellularLocation>
</comment>
<dbReference type="FunFam" id="3.40.50.300:FF:000373">
    <property type="entry name" value="Cytoplasmic dynein heavy chain 2"/>
    <property type="match status" value="1"/>
</dbReference>
<dbReference type="OrthoDB" id="447173at2759"/>
<keyword evidence="12" id="KW-0505">Motor protein</keyword>
<feature type="domain" description="AAA+ ATPase" evidence="16">
    <location>
        <begin position="2832"/>
        <end position="2994"/>
    </location>
</feature>
<dbReference type="GO" id="GO:0005874">
    <property type="term" value="C:microtubule"/>
    <property type="evidence" value="ECO:0007669"/>
    <property type="project" value="UniProtKB-KW"/>
</dbReference>
<dbReference type="InterPro" id="IPR042228">
    <property type="entry name" value="Dynein_linker_3"/>
</dbReference>
<reference evidence="17" key="1">
    <citation type="submission" date="2022-10" db="EMBL/GenBank/DDBJ databases">
        <authorList>
            <person name="Chen Y."/>
            <person name="Dougan E. K."/>
            <person name="Chan C."/>
            <person name="Rhodes N."/>
            <person name="Thang M."/>
        </authorList>
    </citation>
    <scope>NUCLEOTIDE SEQUENCE</scope>
</reference>
<dbReference type="InterPro" id="IPR041466">
    <property type="entry name" value="Dynein_AAA5_ext"/>
</dbReference>
<dbReference type="PANTHER" id="PTHR46532:SF4">
    <property type="entry name" value="AAA+ ATPASE DOMAIN-CONTAINING PROTEIN"/>
    <property type="match status" value="1"/>
</dbReference>
<dbReference type="Gene3D" id="1.20.58.1120">
    <property type="match status" value="1"/>
</dbReference>
<feature type="domain" description="AAA+ ATPase" evidence="16">
    <location>
        <begin position="1851"/>
        <end position="1994"/>
    </location>
</feature>
<evidence type="ECO:0000256" key="4">
    <source>
        <dbReference type="ARBA" id="ARBA00022197"/>
    </source>
</evidence>
<feature type="domain" description="AAA+ ATPase" evidence="16">
    <location>
        <begin position="2486"/>
        <end position="2639"/>
    </location>
</feature>
<dbReference type="Gene3D" id="1.20.920.20">
    <property type="match status" value="1"/>
</dbReference>
<dbReference type="Pfam" id="PF12780">
    <property type="entry name" value="AAA_8"/>
    <property type="match status" value="1"/>
</dbReference>
<evidence type="ECO:0000256" key="3">
    <source>
        <dbReference type="ARBA" id="ARBA00011655"/>
    </source>
</evidence>
<gene>
    <name evidence="17" type="ORF">C1SCF055_LOCUS20341</name>
</gene>
<evidence type="ECO:0000313" key="18">
    <source>
        <dbReference type="EMBL" id="CAL1146984.1"/>
    </source>
</evidence>